<dbReference type="Proteomes" id="UP001153269">
    <property type="component" value="Unassembled WGS sequence"/>
</dbReference>
<evidence type="ECO:0000313" key="2">
    <source>
        <dbReference type="Proteomes" id="UP001153269"/>
    </source>
</evidence>
<gene>
    <name evidence="1" type="ORF">PLEPLA_LOCUS34453</name>
</gene>
<dbReference type="EMBL" id="CADEAL010003925">
    <property type="protein sequence ID" value="CAB1446729.1"/>
    <property type="molecule type" value="Genomic_DNA"/>
</dbReference>
<name>A0A9N7V6P7_PLEPL</name>
<protein>
    <submittedName>
        <fullName evidence="1">Uncharacterized protein</fullName>
    </submittedName>
</protein>
<keyword evidence="2" id="KW-1185">Reference proteome</keyword>
<evidence type="ECO:0000313" key="1">
    <source>
        <dbReference type="EMBL" id="CAB1446729.1"/>
    </source>
</evidence>
<organism evidence="1 2">
    <name type="scientific">Pleuronectes platessa</name>
    <name type="common">European plaice</name>
    <dbReference type="NCBI Taxonomy" id="8262"/>
    <lineage>
        <taxon>Eukaryota</taxon>
        <taxon>Metazoa</taxon>
        <taxon>Chordata</taxon>
        <taxon>Craniata</taxon>
        <taxon>Vertebrata</taxon>
        <taxon>Euteleostomi</taxon>
        <taxon>Actinopterygii</taxon>
        <taxon>Neopterygii</taxon>
        <taxon>Teleostei</taxon>
        <taxon>Neoteleostei</taxon>
        <taxon>Acanthomorphata</taxon>
        <taxon>Carangaria</taxon>
        <taxon>Pleuronectiformes</taxon>
        <taxon>Pleuronectoidei</taxon>
        <taxon>Pleuronectidae</taxon>
        <taxon>Pleuronectes</taxon>
    </lineage>
</organism>
<dbReference type="AlphaFoldDB" id="A0A9N7V6P7"/>
<accession>A0A9N7V6P7</accession>
<reference evidence="1" key="1">
    <citation type="submission" date="2020-03" db="EMBL/GenBank/DDBJ databases">
        <authorList>
            <person name="Weist P."/>
        </authorList>
    </citation>
    <scope>NUCLEOTIDE SEQUENCE</scope>
</reference>
<proteinExistence type="predicted"/>
<comment type="caution">
    <text evidence="1">The sequence shown here is derived from an EMBL/GenBank/DDBJ whole genome shotgun (WGS) entry which is preliminary data.</text>
</comment>
<sequence>MASEGQGLPFISLHLPHRLKKDPPRFQGEVVNMQTAGDLPSLVCPLQIAALFRLRSTVLQTSPARPNYPGLHLTSYLGTLMQFGRGAASPLPDRTALYFGEAAKKSEPGGGK</sequence>